<evidence type="ECO:0000313" key="3">
    <source>
        <dbReference type="Proteomes" id="UP000218231"/>
    </source>
</evidence>
<dbReference type="OrthoDB" id="6234541at2759"/>
<feature type="transmembrane region" description="Helical" evidence="1">
    <location>
        <begin position="20"/>
        <end position="38"/>
    </location>
</feature>
<dbReference type="GO" id="GO:0005783">
    <property type="term" value="C:endoplasmic reticulum"/>
    <property type="evidence" value="ECO:0007669"/>
    <property type="project" value="TreeGrafter"/>
</dbReference>
<protein>
    <submittedName>
        <fullName evidence="2">Uncharacterized protein</fullName>
    </submittedName>
</protein>
<sequence>MLISLPEFISWTGFTVFEIWLHSVALLIGTILLALKYSNLIALSYWLIFTPSFIACALNAYFLFIVYIRTAVEFKSYKDPFISYSYNWFRVAMLVLFEVILCYKIDGDLEQEKVAVQSPYGVIFMPLWLFMASLFVQSCRLF</sequence>
<proteinExistence type="predicted"/>
<dbReference type="Proteomes" id="UP000218231">
    <property type="component" value="Unassembled WGS sequence"/>
</dbReference>
<feature type="transmembrane region" description="Helical" evidence="1">
    <location>
        <begin position="118"/>
        <end position="136"/>
    </location>
</feature>
<dbReference type="InterPro" id="IPR019396">
    <property type="entry name" value="TM_Fragile-X-F-assoc"/>
</dbReference>
<keyword evidence="3" id="KW-1185">Reference proteome</keyword>
<gene>
    <name evidence="2" type="ORF">WR25_09638</name>
</gene>
<comment type="caution">
    <text evidence="2">The sequence shown here is derived from an EMBL/GenBank/DDBJ whole genome shotgun (WGS) entry which is preliminary data.</text>
</comment>
<dbReference type="STRING" id="2018661.A0A2A2J4V2"/>
<feature type="transmembrane region" description="Helical" evidence="1">
    <location>
        <begin position="45"/>
        <end position="68"/>
    </location>
</feature>
<name>A0A2A2J4V2_9BILA</name>
<keyword evidence="1" id="KW-1133">Transmembrane helix</keyword>
<dbReference type="EMBL" id="LIAE01010678">
    <property type="protein sequence ID" value="PAV56820.1"/>
    <property type="molecule type" value="Genomic_DNA"/>
</dbReference>
<reference evidence="2 3" key="1">
    <citation type="journal article" date="2017" name="Curr. Biol.">
        <title>Genome architecture and evolution of a unichromosomal asexual nematode.</title>
        <authorList>
            <person name="Fradin H."/>
            <person name="Zegar C."/>
            <person name="Gutwein M."/>
            <person name="Lucas J."/>
            <person name="Kovtun M."/>
            <person name="Corcoran D."/>
            <person name="Baugh L.R."/>
            <person name="Kiontke K."/>
            <person name="Gunsalus K."/>
            <person name="Fitch D.H."/>
            <person name="Piano F."/>
        </authorList>
    </citation>
    <scope>NUCLEOTIDE SEQUENCE [LARGE SCALE GENOMIC DNA]</scope>
    <source>
        <strain evidence="2">PF1309</strain>
    </source>
</reference>
<dbReference type="PANTHER" id="PTHR13568:SF9">
    <property type="entry name" value="TRANSMEMBRANE PROTEIN 203"/>
    <property type="match status" value="1"/>
</dbReference>
<evidence type="ECO:0000313" key="2">
    <source>
        <dbReference type="EMBL" id="PAV56820.1"/>
    </source>
</evidence>
<dbReference type="GO" id="GO:0006874">
    <property type="term" value="P:intracellular calcium ion homeostasis"/>
    <property type="evidence" value="ECO:0007669"/>
    <property type="project" value="TreeGrafter"/>
</dbReference>
<evidence type="ECO:0000256" key="1">
    <source>
        <dbReference type="SAM" id="Phobius"/>
    </source>
</evidence>
<dbReference type="AlphaFoldDB" id="A0A2A2J4V2"/>
<organism evidence="2 3">
    <name type="scientific">Diploscapter pachys</name>
    <dbReference type="NCBI Taxonomy" id="2018661"/>
    <lineage>
        <taxon>Eukaryota</taxon>
        <taxon>Metazoa</taxon>
        <taxon>Ecdysozoa</taxon>
        <taxon>Nematoda</taxon>
        <taxon>Chromadorea</taxon>
        <taxon>Rhabditida</taxon>
        <taxon>Rhabditina</taxon>
        <taxon>Rhabditomorpha</taxon>
        <taxon>Rhabditoidea</taxon>
        <taxon>Rhabditidae</taxon>
        <taxon>Diploscapter</taxon>
    </lineage>
</organism>
<dbReference type="PANTHER" id="PTHR13568">
    <property type="entry name" value="FAM11A, B PROTEIN"/>
    <property type="match status" value="1"/>
</dbReference>
<accession>A0A2A2J4V2</accession>
<keyword evidence="1" id="KW-0812">Transmembrane</keyword>
<feature type="transmembrane region" description="Helical" evidence="1">
    <location>
        <begin position="88"/>
        <end position="106"/>
    </location>
</feature>
<keyword evidence="1" id="KW-0472">Membrane</keyword>
<dbReference type="Pfam" id="PF10269">
    <property type="entry name" value="Tmemb_185A"/>
    <property type="match status" value="1"/>
</dbReference>